<evidence type="ECO:0000313" key="2">
    <source>
        <dbReference type="EMBL" id="SHI73085.1"/>
    </source>
</evidence>
<gene>
    <name evidence="2" type="ORF">SAMN02745194_00965</name>
</gene>
<dbReference type="RefSeq" id="WP_073132063.1">
    <property type="nucleotide sequence ID" value="NZ_FQZF01000004.1"/>
</dbReference>
<dbReference type="InterPro" id="IPR029068">
    <property type="entry name" value="Glyas_Bleomycin-R_OHBP_Dase"/>
</dbReference>
<evidence type="ECO:0000259" key="1">
    <source>
        <dbReference type="PROSITE" id="PS51819"/>
    </source>
</evidence>
<dbReference type="AlphaFoldDB" id="A0A1M6DIR3"/>
<dbReference type="InterPro" id="IPR004360">
    <property type="entry name" value="Glyas_Fos-R_dOase_dom"/>
</dbReference>
<feature type="domain" description="VOC" evidence="1">
    <location>
        <begin position="153"/>
        <end position="273"/>
    </location>
</feature>
<dbReference type="STRING" id="198092.SAMN02745194_00965"/>
<dbReference type="PANTHER" id="PTHR36110">
    <property type="entry name" value="RING-CLEAVING DIOXYGENASE MHQE-RELATED"/>
    <property type="match status" value="1"/>
</dbReference>
<dbReference type="Proteomes" id="UP000184387">
    <property type="component" value="Unassembled WGS sequence"/>
</dbReference>
<dbReference type="Gene3D" id="3.10.180.10">
    <property type="entry name" value="2,3-Dihydroxybiphenyl 1,2-Dioxygenase, domain 1"/>
    <property type="match status" value="2"/>
</dbReference>
<dbReference type="SUPFAM" id="SSF54593">
    <property type="entry name" value="Glyoxalase/Bleomycin resistance protein/Dihydroxybiphenyl dioxygenase"/>
    <property type="match status" value="1"/>
</dbReference>
<reference evidence="2 3" key="1">
    <citation type="submission" date="2016-11" db="EMBL/GenBank/DDBJ databases">
        <authorList>
            <person name="Jaros S."/>
            <person name="Januszkiewicz K."/>
            <person name="Wedrychowicz H."/>
        </authorList>
    </citation>
    <scope>NUCLEOTIDE SEQUENCE [LARGE SCALE GENOMIC DNA]</scope>
    <source>
        <strain evidence="2 3">DSM 14916</strain>
    </source>
</reference>
<protein>
    <submittedName>
        <fullName evidence="2">Glyoxalase family protein</fullName>
    </submittedName>
</protein>
<proteinExistence type="predicted"/>
<organism evidence="2 3">
    <name type="scientific">Muricoccus roseus</name>
    <dbReference type="NCBI Taxonomy" id="198092"/>
    <lineage>
        <taxon>Bacteria</taxon>
        <taxon>Pseudomonadati</taxon>
        <taxon>Pseudomonadota</taxon>
        <taxon>Alphaproteobacteria</taxon>
        <taxon>Acetobacterales</taxon>
        <taxon>Roseomonadaceae</taxon>
        <taxon>Muricoccus</taxon>
    </lineage>
</organism>
<dbReference type="Pfam" id="PF00903">
    <property type="entry name" value="Glyoxalase"/>
    <property type="match status" value="1"/>
</dbReference>
<dbReference type="OrthoDB" id="9785698at2"/>
<dbReference type="PROSITE" id="PS51819">
    <property type="entry name" value="VOC"/>
    <property type="match status" value="2"/>
</dbReference>
<name>A0A1M6DIR3_9PROT</name>
<dbReference type="InterPro" id="IPR037523">
    <property type="entry name" value="VOC_core"/>
</dbReference>
<feature type="domain" description="VOC" evidence="1">
    <location>
        <begin position="9"/>
        <end position="131"/>
    </location>
</feature>
<evidence type="ECO:0000313" key="3">
    <source>
        <dbReference type="Proteomes" id="UP000184387"/>
    </source>
</evidence>
<sequence length="311" mass="34058">MATSNTTHGIHHVTAIAGSAQRNLDFYTRILGLRLVKKTVNFDDPGAYHFYYGDEAGSPGTILTFFPWEHAAEGRAGAGELQETSFRIPQSAIGYWTARLVNHRLERTSRFGETVLTFRDPDGQRLALVGVPGIEAEPAWNNGEVPVENAIRGFHSVSLMLDKTEATGAILTDVFGFREVAKEGNTTRYQVEGTSIGGIVDLQAVGGFLPARLGRGSVHHLAFRAADDAAEMEMVRKLAANHGLRTTEQKNRDYFRSVYFREPGHVLFEIATDIPGFAVDEPADQLGAALKLPAFLEGHRQQIEATLPVLA</sequence>
<dbReference type="InterPro" id="IPR052537">
    <property type="entry name" value="Extradiol_RC_dioxygenase"/>
</dbReference>
<dbReference type="PANTHER" id="PTHR36110:SF2">
    <property type="entry name" value="RING-CLEAVING DIOXYGENASE MHQE-RELATED"/>
    <property type="match status" value="1"/>
</dbReference>
<dbReference type="CDD" id="cd08347">
    <property type="entry name" value="PcpA_C_like"/>
    <property type="match status" value="1"/>
</dbReference>
<keyword evidence="3" id="KW-1185">Reference proteome</keyword>
<accession>A0A1M6DIR3</accession>
<dbReference type="EMBL" id="FQZF01000004">
    <property type="protein sequence ID" value="SHI73085.1"/>
    <property type="molecule type" value="Genomic_DNA"/>
</dbReference>